<dbReference type="Pfam" id="PF24329">
    <property type="entry name" value="FN-plug_TEN1-4"/>
    <property type="match status" value="1"/>
</dbReference>
<proteinExistence type="predicted"/>
<evidence type="ECO:0000256" key="2">
    <source>
        <dbReference type="ARBA" id="ARBA00022737"/>
    </source>
</evidence>
<dbReference type="OrthoDB" id="442731at2759"/>
<keyword evidence="1" id="KW-0245">EGF-like domain</keyword>
<evidence type="ECO:0000313" key="5">
    <source>
        <dbReference type="EMBL" id="ENN78957.1"/>
    </source>
</evidence>
<reference evidence="5" key="1">
    <citation type="journal article" date="2013" name="Genome Biol.">
        <title>Draft genome of the mountain pine beetle, Dendroctonus ponderosae Hopkins, a major forest pest.</title>
        <authorList>
            <person name="Keeling C.I."/>
            <person name="Yuen M.M."/>
            <person name="Liao N.Y."/>
            <person name="Docking T.R."/>
            <person name="Chan S.K."/>
            <person name="Taylor G.A."/>
            <person name="Palmquist D.L."/>
            <person name="Jackman S.D."/>
            <person name="Nguyen A."/>
            <person name="Li M."/>
            <person name="Henderson H."/>
            <person name="Janes J.K."/>
            <person name="Zhao Y."/>
            <person name="Pandoh P."/>
            <person name="Moore R."/>
            <person name="Sperling F.A."/>
            <person name="Huber D.P."/>
            <person name="Birol I."/>
            <person name="Jones S.J."/>
            <person name="Bohlmann J."/>
        </authorList>
    </citation>
    <scope>NUCLEOTIDE SEQUENCE</scope>
</reference>
<dbReference type="InterPro" id="IPR051216">
    <property type="entry name" value="Teneurin"/>
</dbReference>
<dbReference type="PANTHER" id="PTHR11219">
    <property type="entry name" value="TENEURIN AND N-ACETYLGLUCOSAMINE-1-PHOSPHODIESTER ALPHA-N-ACETYLGLUCOSAMINIDASE"/>
    <property type="match status" value="1"/>
</dbReference>
<evidence type="ECO:0000256" key="3">
    <source>
        <dbReference type="ARBA" id="ARBA00023157"/>
    </source>
</evidence>
<protein>
    <recommendedName>
        <fullName evidence="4">Teneurin 1-4-like FN-plug domain-containing protein</fullName>
    </recommendedName>
</protein>
<organism evidence="5">
    <name type="scientific">Dendroctonus ponderosae</name>
    <name type="common">Mountain pine beetle</name>
    <dbReference type="NCBI Taxonomy" id="77166"/>
    <lineage>
        <taxon>Eukaryota</taxon>
        <taxon>Metazoa</taxon>
        <taxon>Ecdysozoa</taxon>
        <taxon>Arthropoda</taxon>
        <taxon>Hexapoda</taxon>
        <taxon>Insecta</taxon>
        <taxon>Pterygota</taxon>
        <taxon>Neoptera</taxon>
        <taxon>Endopterygota</taxon>
        <taxon>Coleoptera</taxon>
        <taxon>Polyphaga</taxon>
        <taxon>Cucujiformia</taxon>
        <taxon>Curculionidae</taxon>
        <taxon>Scolytinae</taxon>
        <taxon>Dendroctonus</taxon>
    </lineage>
</organism>
<dbReference type="InterPro" id="IPR057627">
    <property type="entry name" value="FN-plug_TEN1-4"/>
</dbReference>
<evidence type="ECO:0000259" key="4">
    <source>
        <dbReference type="Pfam" id="PF24329"/>
    </source>
</evidence>
<feature type="non-terminal residue" evidence="5">
    <location>
        <position position="1"/>
    </location>
</feature>
<sequence>RNPALYFPGVSRSFFDSDGSLPNVCEEHDPEKLRPIITGTWMPEAVGGMQGRSVIFAETQIVQESIPIPGSNLNILYQSSQTLGYLTTIQMKLTDDKIPSTLTHVHVRVEIEGCLYVKTYEADPNLFHTFAWNKRNIYKQKVYGIAAAKVSIGYQHESCHDLVWTTQTAEIKGFDVDISDIGGWGLDIHHHYNFHEGILQKGDGSTLHFKSMSTIPN</sequence>
<dbReference type="HOGENOM" id="CLU_1275036_0_0_1"/>
<name>N6UJV3_DENPD</name>
<evidence type="ECO:0000256" key="1">
    <source>
        <dbReference type="ARBA" id="ARBA00022536"/>
    </source>
</evidence>
<keyword evidence="3" id="KW-1015">Disulfide bond</keyword>
<gene>
    <name evidence="5" type="ORF">YQE_04590</name>
</gene>
<feature type="domain" description="Teneurin 1-4-like FN-plug" evidence="4">
    <location>
        <begin position="90"/>
        <end position="169"/>
    </location>
</feature>
<dbReference type="PANTHER" id="PTHR11219:SF69">
    <property type="entry name" value="TENEURIN-A"/>
    <property type="match status" value="1"/>
</dbReference>
<dbReference type="AlphaFoldDB" id="N6UJV3"/>
<dbReference type="GO" id="GO:0008045">
    <property type="term" value="P:motor neuron axon guidance"/>
    <property type="evidence" value="ECO:0007669"/>
    <property type="project" value="TreeGrafter"/>
</dbReference>
<keyword evidence="2" id="KW-0677">Repeat</keyword>
<accession>N6UJV3</accession>
<dbReference type="EMBL" id="KB740779">
    <property type="protein sequence ID" value="ENN78957.1"/>
    <property type="molecule type" value="Genomic_DNA"/>
</dbReference>